<dbReference type="RefSeq" id="WP_190888678.1">
    <property type="nucleotide sequence ID" value="NZ_JACWZY010000017.1"/>
</dbReference>
<dbReference type="AlphaFoldDB" id="A0A926XXZ1"/>
<comment type="caution">
    <text evidence="2">The sequence shown here is derived from an EMBL/GenBank/DDBJ whole genome shotgun (WGS) entry which is preliminary data.</text>
</comment>
<dbReference type="Proteomes" id="UP000598820">
    <property type="component" value="Unassembled WGS sequence"/>
</dbReference>
<evidence type="ECO:0008006" key="4">
    <source>
        <dbReference type="Google" id="ProtNLM"/>
    </source>
</evidence>
<sequence>MHFTFIATLLVLCSYQLVAQPLNGTWTGALVSPANASASLQSSVVLRIAGQQLSGELRVQVADKQDLYVLKGTTNGTQGQGTATYPTDGSVFQFETALQQNQLLFAVGQNGTAILSGTLSRSPTTAAAKPNTATSPVGNDGLYRDPNLIGSWRTESNYGGGVTDGGFYGSTSSTMILRADGTFGDGGSAGYASGSGVSVQSSGKGNSALYAQLAAAGARWFTKGNLFYVRLKVNGQMQDVPSSKYYVENGKVLLTDLKTGKKMLYVKVN</sequence>
<reference evidence="2" key="1">
    <citation type="submission" date="2020-09" db="EMBL/GenBank/DDBJ databases">
        <authorList>
            <person name="Kim M.K."/>
        </authorList>
    </citation>
    <scope>NUCLEOTIDE SEQUENCE</scope>
    <source>
        <strain evidence="2">BT702</strain>
    </source>
</reference>
<feature type="signal peptide" evidence="1">
    <location>
        <begin position="1"/>
        <end position="19"/>
    </location>
</feature>
<protein>
    <recommendedName>
        <fullName evidence="4">Lipocalin-like domain-containing protein</fullName>
    </recommendedName>
</protein>
<organism evidence="2 3">
    <name type="scientific">Spirosoma profusum</name>
    <dbReference type="NCBI Taxonomy" id="2771354"/>
    <lineage>
        <taxon>Bacteria</taxon>
        <taxon>Pseudomonadati</taxon>
        <taxon>Bacteroidota</taxon>
        <taxon>Cytophagia</taxon>
        <taxon>Cytophagales</taxon>
        <taxon>Cytophagaceae</taxon>
        <taxon>Spirosoma</taxon>
    </lineage>
</organism>
<name>A0A926XXZ1_9BACT</name>
<evidence type="ECO:0000313" key="2">
    <source>
        <dbReference type="EMBL" id="MBD2702834.1"/>
    </source>
</evidence>
<proteinExistence type="predicted"/>
<keyword evidence="3" id="KW-1185">Reference proteome</keyword>
<evidence type="ECO:0000256" key="1">
    <source>
        <dbReference type="SAM" id="SignalP"/>
    </source>
</evidence>
<evidence type="ECO:0000313" key="3">
    <source>
        <dbReference type="Proteomes" id="UP000598820"/>
    </source>
</evidence>
<gene>
    <name evidence="2" type="ORF">IC229_19460</name>
</gene>
<accession>A0A926XXZ1</accession>
<feature type="chain" id="PRO_5037618310" description="Lipocalin-like domain-containing protein" evidence="1">
    <location>
        <begin position="20"/>
        <end position="269"/>
    </location>
</feature>
<keyword evidence="1" id="KW-0732">Signal</keyword>
<dbReference type="EMBL" id="JACWZY010000017">
    <property type="protein sequence ID" value="MBD2702834.1"/>
    <property type="molecule type" value="Genomic_DNA"/>
</dbReference>